<reference evidence="2" key="1">
    <citation type="submission" date="2020-11" db="EMBL/GenBank/DDBJ databases">
        <authorList>
            <person name="Tran Van P."/>
        </authorList>
    </citation>
    <scope>NUCLEOTIDE SEQUENCE</scope>
</reference>
<evidence type="ECO:0000313" key="3">
    <source>
        <dbReference type="Proteomes" id="UP000678499"/>
    </source>
</evidence>
<evidence type="ECO:0000256" key="1">
    <source>
        <dbReference type="SAM" id="MobiDB-lite"/>
    </source>
</evidence>
<feature type="compositionally biased region" description="Basic and acidic residues" evidence="1">
    <location>
        <begin position="108"/>
        <end position="126"/>
    </location>
</feature>
<feature type="compositionally biased region" description="Polar residues" evidence="1">
    <location>
        <begin position="55"/>
        <end position="66"/>
    </location>
</feature>
<evidence type="ECO:0000313" key="2">
    <source>
        <dbReference type="EMBL" id="CAD7278315.1"/>
    </source>
</evidence>
<dbReference type="EMBL" id="CAJPEX010001189">
    <property type="protein sequence ID" value="CAG0918467.1"/>
    <property type="molecule type" value="Genomic_DNA"/>
</dbReference>
<protein>
    <submittedName>
        <fullName evidence="2">Uncharacterized protein</fullName>
    </submittedName>
</protein>
<dbReference type="EMBL" id="OA883226">
    <property type="protein sequence ID" value="CAD7278315.1"/>
    <property type="molecule type" value="Genomic_DNA"/>
</dbReference>
<name>A0A7R9BQ09_9CRUS</name>
<keyword evidence="3" id="KW-1185">Reference proteome</keyword>
<dbReference type="InterPro" id="IPR013320">
    <property type="entry name" value="ConA-like_dom_sf"/>
</dbReference>
<feature type="compositionally biased region" description="Basic and acidic residues" evidence="1">
    <location>
        <begin position="89"/>
        <end position="98"/>
    </location>
</feature>
<accession>A0A7R9BQ09</accession>
<proteinExistence type="predicted"/>
<sequence>MAGSNYTSEDEDTVSAKPEKKRGTKTKSRDDGSKKMSRASKAKSEDEEDVDGGSCAQSGAESGRNSRMTKEKGSKNSGSRSKSNKGSVRRADEDRTVSDVDEEEEDAADRRQTSRRNTDKDAKAADIPDDAEPSEVLGLGAVVPRGSVWNVPTEVCVGDKYVVIGRCPTGTKPVAIDLWAPYPKDKAISVKMFMGLCRFQISAKCDGKPKACTCPAKGDDYPFEKDKEFKIIIAVTKDNYVVKFYGTRGQGVGTMKHVLPVEQIDTFSITNAEMIFKALKYC</sequence>
<feature type="compositionally biased region" description="Low complexity" evidence="1">
    <location>
        <begin position="75"/>
        <end position="86"/>
    </location>
</feature>
<dbReference type="Proteomes" id="UP000678499">
    <property type="component" value="Unassembled WGS sequence"/>
</dbReference>
<organism evidence="2">
    <name type="scientific">Notodromas monacha</name>
    <dbReference type="NCBI Taxonomy" id="399045"/>
    <lineage>
        <taxon>Eukaryota</taxon>
        <taxon>Metazoa</taxon>
        <taxon>Ecdysozoa</taxon>
        <taxon>Arthropoda</taxon>
        <taxon>Crustacea</taxon>
        <taxon>Oligostraca</taxon>
        <taxon>Ostracoda</taxon>
        <taxon>Podocopa</taxon>
        <taxon>Podocopida</taxon>
        <taxon>Cypridocopina</taxon>
        <taxon>Cypridoidea</taxon>
        <taxon>Cyprididae</taxon>
        <taxon>Notodromas</taxon>
    </lineage>
</organism>
<feature type="region of interest" description="Disordered" evidence="1">
    <location>
        <begin position="1"/>
        <end position="132"/>
    </location>
</feature>
<gene>
    <name evidence="2" type="ORF">NMOB1V02_LOCUS6023</name>
</gene>
<dbReference type="SUPFAM" id="SSF49899">
    <property type="entry name" value="Concanavalin A-like lectins/glucanases"/>
    <property type="match status" value="1"/>
</dbReference>
<dbReference type="Gene3D" id="2.60.120.200">
    <property type="match status" value="1"/>
</dbReference>
<dbReference type="AlphaFoldDB" id="A0A7R9BQ09"/>